<feature type="region of interest" description="Disordered" evidence="1">
    <location>
        <begin position="847"/>
        <end position="867"/>
    </location>
</feature>
<feature type="transmembrane region" description="Helical" evidence="2">
    <location>
        <begin position="1742"/>
        <end position="1761"/>
    </location>
</feature>
<feature type="compositionally biased region" description="Basic and acidic residues" evidence="1">
    <location>
        <begin position="2372"/>
        <end position="2388"/>
    </location>
</feature>
<dbReference type="GeneID" id="20039543"/>
<feature type="region of interest" description="Disordered" evidence="1">
    <location>
        <begin position="2119"/>
        <end position="2164"/>
    </location>
</feature>
<feature type="region of interest" description="Disordered" evidence="1">
    <location>
        <begin position="945"/>
        <end position="974"/>
    </location>
</feature>
<feature type="compositionally biased region" description="Low complexity" evidence="1">
    <location>
        <begin position="2127"/>
        <end position="2138"/>
    </location>
</feature>
<feature type="compositionally biased region" description="Polar residues" evidence="1">
    <location>
        <begin position="3507"/>
        <end position="3517"/>
    </location>
</feature>
<evidence type="ECO:0000313" key="3">
    <source>
        <dbReference type="EMBL" id="EUD65326.1"/>
    </source>
</evidence>
<feature type="region of interest" description="Disordered" evidence="1">
    <location>
        <begin position="3474"/>
        <end position="3520"/>
    </location>
</feature>
<feature type="compositionally biased region" description="Low complexity" evidence="1">
    <location>
        <begin position="3474"/>
        <end position="3494"/>
    </location>
</feature>
<accession>W7AJ46</accession>
<name>W7AJ46_9APIC</name>
<dbReference type="VEuPathDB" id="PlasmoDB:C922_04269"/>
<feature type="region of interest" description="Disordered" evidence="1">
    <location>
        <begin position="3890"/>
        <end position="3909"/>
    </location>
</feature>
<feature type="compositionally biased region" description="Basic and acidic residues" evidence="1">
    <location>
        <begin position="815"/>
        <end position="828"/>
    </location>
</feature>
<keyword evidence="2" id="KW-0472">Membrane</keyword>
<reference evidence="3 4" key="1">
    <citation type="submission" date="2013-02" db="EMBL/GenBank/DDBJ databases">
        <title>The Genome Sequence of Plasmodium inui San Antonio 1.</title>
        <authorList>
            <consortium name="The Broad Institute Genome Sequencing Platform"/>
            <consortium name="The Broad Institute Genome Sequencing Center for Infectious Disease"/>
            <person name="Neafsey D."/>
            <person name="Cheeseman I."/>
            <person name="Volkman S."/>
            <person name="Adams J."/>
            <person name="Walker B."/>
            <person name="Young S.K."/>
            <person name="Zeng Q."/>
            <person name="Gargeya S."/>
            <person name="Fitzgerald M."/>
            <person name="Haas B."/>
            <person name="Abouelleil A."/>
            <person name="Alvarado L."/>
            <person name="Arachchi H.M."/>
            <person name="Berlin A.M."/>
            <person name="Chapman S.B."/>
            <person name="Dewar J."/>
            <person name="Goldberg J."/>
            <person name="Griggs A."/>
            <person name="Gujja S."/>
            <person name="Hansen M."/>
            <person name="Howarth C."/>
            <person name="Imamovic A."/>
            <person name="Larimer J."/>
            <person name="McCowan C."/>
            <person name="Murphy C."/>
            <person name="Neiman D."/>
            <person name="Pearson M."/>
            <person name="Priest M."/>
            <person name="Roberts A."/>
            <person name="Saif S."/>
            <person name="Shea T."/>
            <person name="Sisk P."/>
            <person name="Sykes S."/>
            <person name="Wortman J."/>
            <person name="Nusbaum C."/>
            <person name="Birren B."/>
        </authorList>
    </citation>
    <scope>NUCLEOTIDE SEQUENCE [LARGE SCALE GENOMIC DNA]</scope>
    <source>
        <strain evidence="3 4">San Antonio 1</strain>
    </source>
</reference>
<feature type="region of interest" description="Disordered" evidence="1">
    <location>
        <begin position="775"/>
        <end position="828"/>
    </location>
</feature>
<feature type="transmembrane region" description="Helical" evidence="2">
    <location>
        <begin position="1542"/>
        <end position="1565"/>
    </location>
</feature>
<dbReference type="OrthoDB" id="392641at2759"/>
<feature type="compositionally biased region" description="Basic residues" evidence="1">
    <location>
        <begin position="775"/>
        <end position="790"/>
    </location>
</feature>
<gene>
    <name evidence="3" type="ORF">C922_04269</name>
</gene>
<evidence type="ECO:0000313" key="4">
    <source>
        <dbReference type="Proteomes" id="UP000030640"/>
    </source>
</evidence>
<feature type="region of interest" description="Disordered" evidence="1">
    <location>
        <begin position="2289"/>
        <end position="2441"/>
    </location>
</feature>
<organism evidence="3 4">
    <name type="scientific">Plasmodium inui San Antonio 1</name>
    <dbReference type="NCBI Taxonomy" id="1237626"/>
    <lineage>
        <taxon>Eukaryota</taxon>
        <taxon>Sar</taxon>
        <taxon>Alveolata</taxon>
        <taxon>Apicomplexa</taxon>
        <taxon>Aconoidasida</taxon>
        <taxon>Haemosporida</taxon>
        <taxon>Plasmodiidae</taxon>
        <taxon>Plasmodium</taxon>
        <taxon>Plasmodium (Plasmodium)</taxon>
    </lineage>
</organism>
<feature type="compositionally biased region" description="Acidic residues" evidence="1">
    <location>
        <begin position="2351"/>
        <end position="2367"/>
    </location>
</feature>
<dbReference type="EMBL" id="KI965480">
    <property type="protein sequence ID" value="EUD65326.1"/>
    <property type="molecule type" value="Genomic_DNA"/>
</dbReference>
<dbReference type="Proteomes" id="UP000030640">
    <property type="component" value="Unassembled WGS sequence"/>
</dbReference>
<feature type="region of interest" description="Disordered" evidence="1">
    <location>
        <begin position="3930"/>
        <end position="4032"/>
    </location>
</feature>
<dbReference type="RefSeq" id="XP_008818076.1">
    <property type="nucleotide sequence ID" value="XM_008819854.1"/>
</dbReference>
<keyword evidence="4" id="KW-1185">Reference proteome</keyword>
<sequence length="4455" mass="516820">MIKIDRVLEINVRDFARDLNVFYKKSKAIRNIGQTENSRNRPCSDRRTVCKYGDTVTISLERHIFICVRRSNTWRVFRHNSSHKIDKCVCIGDSDVLVLQRNNHISLQAFDRINKNKHLNEIRLLRRQDLSSNALFFCVHKGSIYIVDRNGALWQTDVKDCLNGGISPKKINHFNFQKGNQVYYFKVKNGDTLIIAHCVDEEGKEVNTIMYNFATKQLEEIRLSVSPGVNLEEKAKYINCLDFNDNYIVVLFSTNEVAVYQKGGKMNKYKFFKYLDKNKSNVLKYFKNKSLHEVEECTSGDASDDASDCPSNGADKVKRISSLQMCEDNTLLLTYSERFLPDAEDNGSNYKYSSLVKSVTSKLNLYCNEIENFFLLRFLYQDKFSNNSLLYDINEQLIKRHNMHMCFVNLRGVRTNTESINLDDGIYALYGETIQILNSRLSRMGSFADEDNSADSPNGAGAEQKRQEILTLRAYLDVHDISQNKRKIFINALSEDTSEKGFMNMDFLKDITKNKSRSDDVQPCSNIYLCSIDDYYVILENTEDDFNLILYKIKFLNMSEFLIHLFFYNYHDAVLAAEQNGMASLHQLFVYSIYDYGGRYFEAPLSDFQCLFQIKNLFDFLERAVTYDPFFFREEDDPNIIEMLNLKNNGIGQYKYVPTNLNKNEENNNYHNMFYLLNESGDNEVTSKYVNNYYNVKRVSSANLMQHVDINIQMLKLKTVLCISLRSVLYLLGDAQSVGEVKSFGDVIVTSDESDDGNHTDEESYFLTRLIKNKVRKRRRKRPQGARKGRQATMHMDGHTSEPPNEGEPQDESDRDDKNSGSGYSEEKKNRISEIWGLSIDQADLSGVESSSSSEAGDSVRRGKGSISASNSLKIHNDEVKRRVPHSIFLHDVDYNSFREFRKPVEKNEIVKTKLKLYRKEILRQIYKYKMYSYLMKLLDRERRKGSNHSGCDTSRGENQHPPNLNSDKHNRYSNKNKLSDIFNMFKKNINDSTKMGEEDNMNRTASSEGFTQSSAEVKASNIYIISWTKFKYYYTPFDIVKYFVINQNYVLVKILYKYFRFFVNHNWQRIFDYIPVNTKVEDFFLLLPRVKAPEGNKLHPGGGESLLPGKALHDEYTHNRVSNPVDDACVDAGGGTICLSSNLAKRDETDEEEEYAKWTRENHLPKGFSNHYEIHSDDHAFFEFFFSRCIAIMKRTRLVKSRLLPFVYVCLQQISGDNIYDLFKYDPVLKRLTFDESYFCQSYPYQSATVQTVLRVGEENPSAVTRDSRNTHSRVAPGREQLGLHRESRVEAPNFGDPLWIKKNLQVQIKKDNIPRKNVLLIYSFFTLLKQYVLCKENHKNVKFDDFVLMDVYTRLCLILEFDIKYMSLESDQDGYIKVFYDTLEEFLSNYHFIDEHIACAGTDKCRLFTKEIVNLVYEKPKNLLESIYFNLLYSSQQIFVLFCLKTLRLLQGRNGHNGAEREGKGKKHNATWSSHLTWSECFGQREITIGRSPIRASAKGVLGRYTQSKRKTELDKIFVFLKYIYYAYKHRAILRNDYEFAVLFLVIFYKYMHINLLHFISILGDFYNLLPRQIVEGPNQGVESLQTGTSSQGEELFDLGELFRSEECNNKAVIYDEHLSRIVGDDCEDAAGGCQSWGSTSVQAASMVNPSSEATPMVEKLLDVFEKDLNALELIKYLKKDFAQHAEDEIKVEIDMIVSSRNSKTKTVLNIFTLFKKIVTCTQYKDTNFTKNCFQLYHNLFYLVDIHTFFHILFYIILFHSNDFEYLTNLLSFFQRYYKEGSGEGPLHTETPPCGERWGDLLHYLLLNRAKVVTINENFEHLYKFLKHIYSKRREGFLSHLADQSKDLLTNLKMLRYMQIFANRKGEREKESGPSSMSHYVARQQTQKRASNEDIYKSFSKLISQSYERIAPNDVNLEEGAKKKTRNTYRPPFYKNILYDSYVRIAIEKNRFHIFRNVMQNDLTICYNRRRTLKLIKLLQLEKDHLRDSLLFVICTLQLHRKVQILPFYLILFLILFQNDQLGKDQKGALHNAIMYYAECSNRSASYVYNFGMSLIAYFSLNHPECIPHLYKSVFSKREYFNPATRPPKGQRLNWNSMHDSFLSLYDFLQDSKIKSHRRSDGDLRSNQGRSGGNNNYHPGVLQEGRGNATECPLQGGSVRSDQTSRNISELTSEHPHFGSARDHDAGEMNRITKAFCKLTETADASRGRLRSQRNYQIPLEELVHTAREEPMDPYEHTFDEEDYLGDVKLQVVIEMFQGENNPLENQIDECDEKCDGKCDDECDNACGKSPGESGRRRGESNQSNKELDQLEDICTGTDFEEMGKSSGESASERGAAEEGGAHKGSDTCESDDTDETGEADDTDDANLANDDRGRRHLMDHSERLARGNPPKGGSSEEGEEIPHMIRRSSAWGKEEADFPSNDISRHTQRKGKRDSQSRNALTYLLKKARNRINKHNVAKWDVAYITRTVDVVKRALKRNENKLKGMDSTLHVHHFNTRGEDHYHQKGKTAEKSNIYNSLLISDLYFAFLYFLQVEDYSFIYTFVKKIILNNSILIDKKMGIIERLLLSMYSYYAQMGEAKEEGVHPEASKGMPPFLRKILNILVITKYLLLQLKANKLSKIDLQKIFVEDSYKKVLVEKFDKERCEKILQVLIKVGDISRMALLDMNVHMGRNNDTVVYDLRWQDGPKEIGSMVQKHLSEKNTIAEDLNDHKRFQFLFEIEVEKQMITHFQRSEKNALLIYITTHLDYLNFNLHFVRKIVFYMYETCLYFLCPAVYFLRTSFYDFSMGNLFSSLSRVVKRLSRLEVVTKLLELRYVWICLEAATADVKEEKKTPTGDLLPQCIEEGEPRESLSKMNAAKILYTSNILNPFNFHLKEAQPDNPELDQLICDHVKEAPKEVQTYKLGKEGAYCLVTYLWNKFNIMPQLHDFCFLLKGLNVQLDPFYYASEENHQVIQELFDASEDDYAKHSLLFTLLQNRDCIYPFEIKKVKNNLSHFFYTNEKHHKCFLDFYLYRNALKMGNLKKVTTLLFTHLLKRPLNDFCRNIEFNFTKWMFLDRRRMEKFLHFYNVMDRLGMDNPGVLLQLVTYNLYRVEYLLFLHLVQCDGEGDPASASRVLLKLLMVLFFSSRKNSDATFSVNDFFYFCAAEPQGGGDLPTLEHYSPGDIALEGEFCLYDDVAMGGEEVHEASAVAKVSQVSRVTEAEDPKVFKTRSGSSEETDDELYIDKRMEVHDDGDDNFADIVDAQMDGAEQNFQDSSSVVSIPLITVNDESTSAGEHYAYTDQEKSLIADINNFFQKDDGVGGAEDCEDDNGVPRGRGSPEVIQVEVDERTIGQIEKGCKGERGGKGEQGEKTEASELTELTKHHQLRNAVVSFCRQRITLQEIIERVIRNELKAILFLRFSSRVTVFSLYDKAKQIDHFLRSLGGRNVFFSLQMMAILLLRNKRRRSRNRFIFHFFALLHVLHLVREGKTGQQSEHSSQHSSQQLGGQTSEEPPRGQDRDHTSGTPTEDNIPNQDDHVQNKQSLLKSLTVLLLINLSNIFLPTVNKLYFLEEKQHVLFDNERKELCTKHDVADFVRIILNLVDETYVKGYEFVYLSLLLLIEYVVELLCDDSDVVVPPTMAHIFKCKKVQKFLDDYARGYHSAGYGKTEQEQGKTEQTKQTKQMKRNVFTHFLNQQAYDRIRSMMSRIYLKLLSNCDKSIVLVCKIVIGNRLNLEDEVELFKKIKSTILLFFTSNYSQIKSNKQKVLLQSKIKRDTSDLFQTKIASFIKVLLVIMHYNIDSFKDWEYYETIKQIITDGEWFRIFDAKYARESVEMNFLCKRYTRRGHLYGVQGGAQLSARRSAGVTTPMEDTPNVGNNTNEGISDSSASPHAPARHLEVAQPLEEDDDEVAHVEDSHNSDTSNGSCAKVNKTVLFYLQSFTDREESATQKEVDSGDTQGLLSSNEVVQGKSPWSSGSLDRSNDHHVGEQFEGEESSNKTANKSQTEEVMSEVVPTAMKGLSQQSSGNNLVGPPHNGDNAVLDGGTPYGEHLHEEHLQEEYPHEEDPFQFNTSKVRETILNDYGKGFLSKYINKLTTKEECEERLKQVWRKSKMMDLVKYAAYILRYWNIEIEELQKGEREEAFQILIFFANHFHFFENLIKYKIVLKLYMHNELNLADELLGQKSRMWSWYRNDVKIKSSIEEYLMKDICYNDFFTGKGNNETFLRSFNQVLRRDHWTSGPLSRREGEPILTPPTSCFYLMNYHNNKFNGAFFKSIYMQHYSFRKYCKDARGGKHLGGYLPRETQLDTASASHPGKHTTDSQETKHNQPNGSNKPNHTYHLRHVQGHSPKEESSTQKSTNHFPLFYLSFMDLYARTADVYDFYFQAVIFKLMKEEELHLTKAKEYQEDLQTYLQNMLNQYDLYLMLLHYQLFTFHSVCSNNTCTNFLNRREQKLVLYLWVRLTQDLMKKYR</sequence>
<feature type="compositionally biased region" description="Basic and acidic residues" evidence="1">
    <location>
        <begin position="3496"/>
        <end position="3506"/>
    </location>
</feature>
<proteinExistence type="predicted"/>
<protein>
    <submittedName>
        <fullName evidence="3">Uncharacterized protein</fullName>
    </submittedName>
</protein>
<feature type="compositionally biased region" description="Basic and acidic residues" evidence="1">
    <location>
        <begin position="4301"/>
        <end position="4310"/>
    </location>
</feature>
<feature type="compositionally biased region" description="Polar residues" evidence="1">
    <location>
        <begin position="3939"/>
        <end position="3963"/>
    </location>
</feature>
<feature type="region of interest" description="Disordered" evidence="1">
    <location>
        <begin position="4291"/>
        <end position="4340"/>
    </location>
</feature>
<keyword evidence="2" id="KW-1133">Transmembrane helix</keyword>
<feature type="compositionally biased region" description="Polar residues" evidence="1">
    <location>
        <begin position="3858"/>
        <end position="3873"/>
    </location>
</feature>
<feature type="compositionally biased region" description="Basic and acidic residues" evidence="1">
    <location>
        <begin position="2333"/>
        <end position="2349"/>
    </location>
</feature>
<feature type="region of interest" description="Disordered" evidence="1">
    <location>
        <begin position="3844"/>
        <end position="3879"/>
    </location>
</feature>
<feature type="compositionally biased region" description="Polar residues" evidence="1">
    <location>
        <begin position="4311"/>
        <end position="4320"/>
    </location>
</feature>
<evidence type="ECO:0000256" key="2">
    <source>
        <dbReference type="SAM" id="Phobius"/>
    </source>
</evidence>
<evidence type="ECO:0000256" key="1">
    <source>
        <dbReference type="SAM" id="MobiDB-lite"/>
    </source>
</evidence>
<feature type="compositionally biased region" description="Polar residues" evidence="1">
    <location>
        <begin position="3981"/>
        <end position="3991"/>
    </location>
</feature>
<feature type="compositionally biased region" description="Low complexity" evidence="1">
    <location>
        <begin position="847"/>
        <end position="857"/>
    </location>
</feature>
<keyword evidence="2" id="KW-0812">Transmembrane</keyword>